<keyword evidence="4" id="KW-0961">Cell wall biogenesis/degradation</keyword>
<dbReference type="Pfam" id="PF18603">
    <property type="entry name" value="LAL_C2"/>
    <property type="match status" value="1"/>
</dbReference>
<evidence type="ECO:0000256" key="4">
    <source>
        <dbReference type="ARBA" id="ARBA00023316"/>
    </source>
</evidence>
<dbReference type="PROSITE" id="PS50975">
    <property type="entry name" value="ATP_GRASP"/>
    <property type="match status" value="2"/>
</dbReference>
<dbReference type="EMBL" id="PEXU01000003">
    <property type="protein sequence ID" value="PIS43078.1"/>
    <property type="molecule type" value="Genomic_DNA"/>
</dbReference>
<evidence type="ECO:0000256" key="5">
    <source>
        <dbReference type="PROSITE-ProRule" id="PRU00409"/>
    </source>
</evidence>
<dbReference type="Gene3D" id="3.30.470.20">
    <property type="entry name" value="ATP-grasp fold, B domain"/>
    <property type="match status" value="2"/>
</dbReference>
<evidence type="ECO:0000256" key="2">
    <source>
        <dbReference type="ARBA" id="ARBA00022741"/>
    </source>
</evidence>
<evidence type="ECO:0000313" key="8">
    <source>
        <dbReference type="Proteomes" id="UP000231542"/>
    </source>
</evidence>
<keyword evidence="2 5" id="KW-0547">Nucleotide-binding</keyword>
<dbReference type="InterPro" id="IPR011095">
    <property type="entry name" value="Dala_Dala_lig_C"/>
</dbReference>
<evidence type="ECO:0000313" key="7">
    <source>
        <dbReference type="EMBL" id="PIS43078.1"/>
    </source>
</evidence>
<dbReference type="Pfam" id="PF13535">
    <property type="entry name" value="ATP-grasp_4"/>
    <property type="match status" value="1"/>
</dbReference>
<dbReference type="AlphaFoldDB" id="A0A2H0YX52"/>
<protein>
    <recommendedName>
        <fullName evidence="6">ATP-grasp domain-containing protein</fullName>
    </recommendedName>
</protein>
<dbReference type="PANTHER" id="PTHR43585:SF2">
    <property type="entry name" value="ATP-GRASP ENZYME FSQD"/>
    <property type="match status" value="1"/>
</dbReference>
<reference evidence="7 8" key="1">
    <citation type="submission" date="2017-09" db="EMBL/GenBank/DDBJ databases">
        <title>Depth-based differentiation of microbial function through sediment-hosted aquifers and enrichment of novel symbionts in the deep terrestrial subsurface.</title>
        <authorList>
            <person name="Probst A.J."/>
            <person name="Ladd B."/>
            <person name="Jarett J.K."/>
            <person name="Geller-Mcgrath D.E."/>
            <person name="Sieber C.M."/>
            <person name="Emerson J.B."/>
            <person name="Anantharaman K."/>
            <person name="Thomas B.C."/>
            <person name="Malmstrom R."/>
            <person name="Stieglmeier M."/>
            <person name="Klingl A."/>
            <person name="Woyke T."/>
            <person name="Ryan C.M."/>
            <person name="Banfield J.F."/>
        </authorList>
    </citation>
    <scope>NUCLEOTIDE SEQUENCE [LARGE SCALE GENOMIC DNA]</scope>
    <source>
        <strain evidence="7">CG08_land_8_20_14_0_20_40_16</strain>
    </source>
</reference>
<dbReference type="GO" id="GO:0005524">
    <property type="term" value="F:ATP binding"/>
    <property type="evidence" value="ECO:0007669"/>
    <property type="project" value="UniProtKB-UniRule"/>
</dbReference>
<dbReference type="GO" id="GO:0071555">
    <property type="term" value="P:cell wall organization"/>
    <property type="evidence" value="ECO:0007669"/>
    <property type="project" value="UniProtKB-KW"/>
</dbReference>
<dbReference type="InterPro" id="IPR013815">
    <property type="entry name" value="ATP_grasp_subdomain_1"/>
</dbReference>
<dbReference type="Gene3D" id="3.30.1490.20">
    <property type="entry name" value="ATP-grasp fold, A domain"/>
    <property type="match status" value="1"/>
</dbReference>
<keyword evidence="3 5" id="KW-0067">ATP-binding</keyword>
<proteinExistence type="predicted"/>
<dbReference type="InterPro" id="IPR052032">
    <property type="entry name" value="ATP-dep_AA_Ligase"/>
</dbReference>
<dbReference type="Gene3D" id="3.40.50.20">
    <property type="match status" value="2"/>
</dbReference>
<dbReference type="InterPro" id="IPR011761">
    <property type="entry name" value="ATP-grasp"/>
</dbReference>
<evidence type="ECO:0000256" key="3">
    <source>
        <dbReference type="ARBA" id="ARBA00022840"/>
    </source>
</evidence>
<evidence type="ECO:0000259" key="6">
    <source>
        <dbReference type="PROSITE" id="PS50975"/>
    </source>
</evidence>
<feature type="domain" description="ATP-grasp" evidence="6">
    <location>
        <begin position="577"/>
        <end position="792"/>
    </location>
</feature>
<organism evidence="7 8">
    <name type="scientific">Candidatus Kerfeldbacteria bacterium CG08_land_8_20_14_0_20_40_16</name>
    <dbReference type="NCBI Taxonomy" id="2014244"/>
    <lineage>
        <taxon>Bacteria</taxon>
        <taxon>Candidatus Kerfeldiibacteriota</taxon>
    </lineage>
</organism>
<dbReference type="GO" id="GO:0046872">
    <property type="term" value="F:metal ion binding"/>
    <property type="evidence" value="ECO:0007669"/>
    <property type="project" value="InterPro"/>
</dbReference>
<accession>A0A2H0YX52</accession>
<dbReference type="Proteomes" id="UP000231542">
    <property type="component" value="Unassembled WGS sequence"/>
</dbReference>
<evidence type="ECO:0000256" key="1">
    <source>
        <dbReference type="ARBA" id="ARBA00022598"/>
    </source>
</evidence>
<dbReference type="Pfam" id="PF07478">
    <property type="entry name" value="Dala_Dala_lig_C"/>
    <property type="match status" value="1"/>
</dbReference>
<sequence>MTLIGKTNGTSDKTILLVNTGPAKKRFVIQKLKKMGVRLVVLNKEKNWAQPYVDYWILADNTNHNESVQSVKEFMSNNPKIKIDGALTFWEDDVLLTSKIVDKFNFVGIPFNIAKKARNKFYFRDFCSKNNLPVPQYKMVQRVEDLKEIEESFNFPVVIKPVYGSSSAFVIKVEKQEDLLEMFQYVKSNISTNIESALSDGLDILVEEFIDGDEVDIDILLQNGKVKFFSISDNFNKSKGIFFVDNGQAIPSSLPGQYQEELLEMAEIILEKLGIQNGCIHFEAKYSKKGIYPIETNIRMGGDYVYSYTRSAWGVDLVEYVVKIATGEYFSRIKKPSLPKKYIIGWDLHPNDSGIMVELDAPEDIKKNWFIEEMQIYKKIGDPIFVPPEGFEHLGWITVTGENVLDAQDNLEAALRLVSYKVVKFDADSSLGKTARKNRFSPAVLNKNLLIRNAKIKAIKGTDLTNIRKLRIGLLGNVSANSDDPIELRLSQTIREVEAALKGRGYEVTVLDLNDFIQTIDKLKKGDIDLVFNLGGRLYNNGAFRPHIAALLDSLQIPYTGPDAFTQFLALDKIRFKKLLAYHQIPTPDWDYFYDLGDELEKQLEYPLIVKPANANNSKGITDQSVVTNKIKLDEEKEKIIQKMGKAAVVEEYIEGDEYEVYILGNNESNLQVLPLHRSIFRSTLKKQWNIYTFDTKWNEKTAKARIIHQLPPKNISKKLESLITEIALDTYTIFKCRDYGKVEIKVDQDNNPYVIELNPSPWLCSVKEGGIVNAAQLMGIDFSTLLEQIIQMAIERYAKIIKD</sequence>
<gene>
    <name evidence="7" type="ORF">COT24_00250</name>
</gene>
<dbReference type="PANTHER" id="PTHR43585">
    <property type="entry name" value="FUMIPYRROLE BIOSYNTHESIS PROTEIN C"/>
    <property type="match status" value="1"/>
</dbReference>
<keyword evidence="1" id="KW-0436">Ligase</keyword>
<name>A0A2H0YX52_9BACT</name>
<feature type="domain" description="ATP-grasp" evidence="6">
    <location>
        <begin position="124"/>
        <end position="326"/>
    </location>
</feature>
<dbReference type="SMART" id="SM01209">
    <property type="entry name" value="GARS_A"/>
    <property type="match status" value="1"/>
</dbReference>
<dbReference type="InterPro" id="IPR016185">
    <property type="entry name" value="PreATP-grasp_dom_sf"/>
</dbReference>
<comment type="caution">
    <text evidence="7">The sequence shown here is derived from an EMBL/GenBank/DDBJ whole genome shotgun (WGS) entry which is preliminary data.</text>
</comment>
<dbReference type="SUPFAM" id="SSF52440">
    <property type="entry name" value="PreATP-grasp domain"/>
    <property type="match status" value="1"/>
</dbReference>
<dbReference type="SUPFAM" id="SSF56059">
    <property type="entry name" value="Glutathione synthetase ATP-binding domain-like"/>
    <property type="match status" value="2"/>
</dbReference>
<dbReference type="InterPro" id="IPR040570">
    <property type="entry name" value="LAL_C2"/>
</dbReference>
<dbReference type="GO" id="GO:0008716">
    <property type="term" value="F:D-alanine-D-alanine ligase activity"/>
    <property type="evidence" value="ECO:0007669"/>
    <property type="project" value="InterPro"/>
</dbReference>